<protein>
    <recommendedName>
        <fullName evidence="3">N-acetyltransferase</fullName>
    </recommendedName>
</protein>
<evidence type="ECO:0008006" key="3">
    <source>
        <dbReference type="Google" id="ProtNLM"/>
    </source>
</evidence>
<sequence>MQTWLNSIVLEGNLVKLAPLEVSHIPALLKAASDRNLWELWYTSVPSAEAVESYVRTVLTEQKNGLALPFVIIDKKK</sequence>
<evidence type="ECO:0000313" key="2">
    <source>
        <dbReference type="Proteomes" id="UP000219048"/>
    </source>
</evidence>
<evidence type="ECO:0000313" key="1">
    <source>
        <dbReference type="EMBL" id="SNY95341.1"/>
    </source>
</evidence>
<dbReference type="SUPFAM" id="SSF55729">
    <property type="entry name" value="Acyl-CoA N-acyltransferases (Nat)"/>
    <property type="match status" value="1"/>
</dbReference>
<dbReference type="PANTHER" id="PTHR43610">
    <property type="entry name" value="BLL6696 PROTEIN"/>
    <property type="match status" value="1"/>
</dbReference>
<dbReference type="Proteomes" id="UP000219048">
    <property type="component" value="Unassembled WGS sequence"/>
</dbReference>
<dbReference type="PANTHER" id="PTHR43610:SF1">
    <property type="entry name" value="N-ACETYLTRANSFERASE DOMAIN-CONTAINING PROTEIN"/>
    <property type="match status" value="1"/>
</dbReference>
<organism evidence="1 2">
    <name type="scientific">Flagellimonas pacifica</name>
    <dbReference type="NCBI Taxonomy" id="1247520"/>
    <lineage>
        <taxon>Bacteria</taxon>
        <taxon>Pseudomonadati</taxon>
        <taxon>Bacteroidota</taxon>
        <taxon>Flavobacteriia</taxon>
        <taxon>Flavobacteriales</taxon>
        <taxon>Flavobacteriaceae</taxon>
        <taxon>Flagellimonas</taxon>
    </lineage>
</organism>
<dbReference type="AlphaFoldDB" id="A0A285MIL2"/>
<dbReference type="RefSeq" id="WP_097044647.1">
    <property type="nucleotide sequence ID" value="NZ_OBEH01000001.1"/>
</dbReference>
<gene>
    <name evidence="1" type="ORF">SAMN06265377_1009</name>
</gene>
<dbReference type="EMBL" id="OBEH01000001">
    <property type="protein sequence ID" value="SNY95341.1"/>
    <property type="molecule type" value="Genomic_DNA"/>
</dbReference>
<reference evidence="2" key="1">
    <citation type="submission" date="2017-09" db="EMBL/GenBank/DDBJ databases">
        <authorList>
            <person name="Varghese N."/>
            <person name="Submissions S."/>
        </authorList>
    </citation>
    <scope>NUCLEOTIDE SEQUENCE [LARGE SCALE GENOMIC DNA]</scope>
    <source>
        <strain evidence="2">DSM 25885</strain>
    </source>
</reference>
<accession>A0A285MIL2</accession>
<proteinExistence type="predicted"/>
<dbReference type="InterPro" id="IPR016181">
    <property type="entry name" value="Acyl_CoA_acyltransferase"/>
</dbReference>
<dbReference type="Gene3D" id="3.40.630.30">
    <property type="match status" value="1"/>
</dbReference>
<name>A0A285MIL2_9FLAO</name>
<dbReference type="OrthoDB" id="9795199at2"/>
<keyword evidence="2" id="KW-1185">Reference proteome</keyword>